<evidence type="ECO:0000256" key="1">
    <source>
        <dbReference type="ARBA" id="ARBA00006987"/>
    </source>
</evidence>
<reference evidence="4" key="1">
    <citation type="journal article" date="2019" name="Int. J. Syst. Evol. Microbiol.">
        <title>The Global Catalogue of Microorganisms (GCM) 10K type strain sequencing project: providing services to taxonomists for standard genome sequencing and annotation.</title>
        <authorList>
            <consortium name="The Broad Institute Genomics Platform"/>
            <consortium name="The Broad Institute Genome Sequencing Center for Infectious Disease"/>
            <person name="Wu L."/>
            <person name="Ma J."/>
        </authorList>
    </citation>
    <scope>NUCLEOTIDE SEQUENCE [LARGE SCALE GENOMIC DNA]</scope>
    <source>
        <strain evidence="4">LMG 24813</strain>
    </source>
</reference>
<dbReference type="InterPro" id="IPR005064">
    <property type="entry name" value="BUG"/>
</dbReference>
<feature type="signal peptide" evidence="2">
    <location>
        <begin position="1"/>
        <end position="21"/>
    </location>
</feature>
<dbReference type="Pfam" id="PF03401">
    <property type="entry name" value="TctC"/>
    <property type="match status" value="1"/>
</dbReference>
<keyword evidence="4" id="KW-1185">Reference proteome</keyword>
<evidence type="ECO:0000256" key="2">
    <source>
        <dbReference type="SAM" id="SignalP"/>
    </source>
</evidence>
<keyword evidence="2" id="KW-0732">Signal</keyword>
<dbReference type="PANTHER" id="PTHR42928">
    <property type="entry name" value="TRICARBOXYLATE-BINDING PROTEIN"/>
    <property type="match status" value="1"/>
</dbReference>
<evidence type="ECO:0000313" key="3">
    <source>
        <dbReference type="EMBL" id="MFC4202763.1"/>
    </source>
</evidence>
<dbReference type="CDD" id="cd13578">
    <property type="entry name" value="PBP2_Bug27"/>
    <property type="match status" value="1"/>
</dbReference>
<comment type="similarity">
    <text evidence="1">Belongs to the UPF0065 (bug) family.</text>
</comment>
<protein>
    <submittedName>
        <fullName evidence="3">Tripartite tricarboxylate transporter substrate binding protein</fullName>
    </submittedName>
</protein>
<dbReference type="EMBL" id="JBHSBV010000006">
    <property type="protein sequence ID" value="MFC4202763.1"/>
    <property type="molecule type" value="Genomic_DNA"/>
</dbReference>
<name>A0ABV8P3I3_9BURK</name>
<dbReference type="PIRSF" id="PIRSF017082">
    <property type="entry name" value="YflP"/>
    <property type="match status" value="1"/>
</dbReference>
<dbReference type="RefSeq" id="WP_217966246.1">
    <property type="nucleotide sequence ID" value="NZ_JAHTBN010000011.1"/>
</dbReference>
<sequence length="318" mass="33498">MKKLLIGALCAAAILPAVASAAYPDRPIDLVVPYAPGGTADSLARLIALHLGQKLHQSVVVENKSGASGMIGEAYVAHAKPDGYTVLYDATPLAINPALHKMSFDPAKDLMPLTLVSVTPNILVVPVSSKLKSVADVVKTAKAEPGKLTFTSGGTGTVQFMAGELFRQGWGIDMLHVPYKSGGPAIMATVAGQVNMMFTNISSSLALVKQGKLRALAITSPKRSPLLPDTPTVAESGLAGYQVYEWNGVLVPKDTPEAVAQQLQASIREVLQEPDVKAKFDSLGADIVASTPEDFQKYLAGEFSKWANVVSKAHIAVQ</sequence>
<feature type="chain" id="PRO_5047264036" evidence="2">
    <location>
        <begin position="22"/>
        <end position="318"/>
    </location>
</feature>
<evidence type="ECO:0000313" key="4">
    <source>
        <dbReference type="Proteomes" id="UP001595848"/>
    </source>
</evidence>
<dbReference type="PANTHER" id="PTHR42928:SF5">
    <property type="entry name" value="BLR1237 PROTEIN"/>
    <property type="match status" value="1"/>
</dbReference>
<proteinExistence type="inferred from homology"/>
<accession>A0ABV8P3I3</accession>
<gene>
    <name evidence="3" type="ORF">ACFOY1_17560</name>
</gene>
<comment type="caution">
    <text evidence="3">The sequence shown here is derived from an EMBL/GenBank/DDBJ whole genome shotgun (WGS) entry which is preliminary data.</text>
</comment>
<organism evidence="3 4">
    <name type="scientific">Candidimonas humi</name>
    <dbReference type="NCBI Taxonomy" id="683355"/>
    <lineage>
        <taxon>Bacteria</taxon>
        <taxon>Pseudomonadati</taxon>
        <taxon>Pseudomonadota</taxon>
        <taxon>Betaproteobacteria</taxon>
        <taxon>Burkholderiales</taxon>
        <taxon>Alcaligenaceae</taxon>
        <taxon>Candidimonas</taxon>
    </lineage>
</organism>
<dbReference type="Proteomes" id="UP001595848">
    <property type="component" value="Unassembled WGS sequence"/>
</dbReference>